<proteinExistence type="predicted"/>
<keyword evidence="1" id="KW-0732">Signal</keyword>
<comment type="caution">
    <text evidence="2">The sequence shown here is derived from an EMBL/GenBank/DDBJ whole genome shotgun (WGS) entry which is preliminary data.</text>
</comment>
<evidence type="ECO:0008006" key="4">
    <source>
        <dbReference type="Google" id="ProtNLM"/>
    </source>
</evidence>
<name>A0A9P6D8C3_PLEER</name>
<organism evidence="2 3">
    <name type="scientific">Pleurotus eryngii</name>
    <name type="common">Boletus of the steppes</name>
    <dbReference type="NCBI Taxonomy" id="5323"/>
    <lineage>
        <taxon>Eukaryota</taxon>
        <taxon>Fungi</taxon>
        <taxon>Dikarya</taxon>
        <taxon>Basidiomycota</taxon>
        <taxon>Agaricomycotina</taxon>
        <taxon>Agaricomycetes</taxon>
        <taxon>Agaricomycetidae</taxon>
        <taxon>Agaricales</taxon>
        <taxon>Pleurotineae</taxon>
        <taxon>Pleurotaceae</taxon>
        <taxon>Pleurotus</taxon>
    </lineage>
</organism>
<reference evidence="2" key="1">
    <citation type="submission" date="2020-11" db="EMBL/GenBank/DDBJ databases">
        <authorList>
            <consortium name="DOE Joint Genome Institute"/>
            <person name="Ahrendt S."/>
            <person name="Riley R."/>
            <person name="Andreopoulos W."/>
            <person name="Labutti K."/>
            <person name="Pangilinan J."/>
            <person name="Ruiz-Duenas F.J."/>
            <person name="Barrasa J.M."/>
            <person name="Sanchez-Garcia M."/>
            <person name="Camarero S."/>
            <person name="Miyauchi S."/>
            <person name="Serrano A."/>
            <person name="Linde D."/>
            <person name="Babiker R."/>
            <person name="Drula E."/>
            <person name="Ayuso-Fernandez I."/>
            <person name="Pacheco R."/>
            <person name="Padilla G."/>
            <person name="Ferreira P."/>
            <person name="Barriuso J."/>
            <person name="Kellner H."/>
            <person name="Castanera R."/>
            <person name="Alfaro M."/>
            <person name="Ramirez L."/>
            <person name="Pisabarro A.G."/>
            <person name="Kuo A."/>
            <person name="Tritt A."/>
            <person name="Lipzen A."/>
            <person name="He G."/>
            <person name="Yan M."/>
            <person name="Ng V."/>
            <person name="Cullen D."/>
            <person name="Martin F."/>
            <person name="Rosso M.-N."/>
            <person name="Henrissat B."/>
            <person name="Hibbett D."/>
            <person name="Martinez A.T."/>
            <person name="Grigoriev I.V."/>
        </authorList>
    </citation>
    <scope>NUCLEOTIDE SEQUENCE</scope>
    <source>
        <strain evidence="2">ATCC 90797</strain>
    </source>
</reference>
<protein>
    <recommendedName>
        <fullName evidence="4">Secreted protein</fullName>
    </recommendedName>
</protein>
<feature type="non-terminal residue" evidence="2">
    <location>
        <position position="88"/>
    </location>
</feature>
<gene>
    <name evidence="2" type="ORF">BDN71DRAFT_1563856</name>
</gene>
<accession>A0A9P6D8C3</accession>
<evidence type="ECO:0000313" key="2">
    <source>
        <dbReference type="EMBL" id="KAF9486655.1"/>
    </source>
</evidence>
<evidence type="ECO:0000256" key="1">
    <source>
        <dbReference type="SAM" id="SignalP"/>
    </source>
</evidence>
<dbReference type="AlphaFoldDB" id="A0A9P6D8C3"/>
<dbReference type="OrthoDB" id="5594178at2759"/>
<dbReference type="EMBL" id="MU155042">
    <property type="protein sequence ID" value="KAF9486655.1"/>
    <property type="molecule type" value="Genomic_DNA"/>
</dbReference>
<feature type="signal peptide" evidence="1">
    <location>
        <begin position="1"/>
        <end position="32"/>
    </location>
</feature>
<keyword evidence="3" id="KW-1185">Reference proteome</keyword>
<dbReference type="Proteomes" id="UP000807025">
    <property type="component" value="Unassembled WGS sequence"/>
</dbReference>
<sequence length="88" mass="9861">MTTDGGLKCLVCILHDFCICLLLPENPAMLYALCPPTTQWNQLIPTLNPPSFIKHTAYRFSLVFQYVVNTRVKGSEPIRSHVIQAGTL</sequence>
<feature type="chain" id="PRO_5040387145" description="Secreted protein" evidence="1">
    <location>
        <begin position="33"/>
        <end position="88"/>
    </location>
</feature>
<evidence type="ECO:0000313" key="3">
    <source>
        <dbReference type="Proteomes" id="UP000807025"/>
    </source>
</evidence>